<evidence type="ECO:0000313" key="2">
    <source>
        <dbReference type="EMBL" id="RCW67328.1"/>
    </source>
</evidence>
<dbReference type="RefSeq" id="WP_114470849.1">
    <property type="nucleotide sequence ID" value="NZ_QPJK01000009.1"/>
</dbReference>
<evidence type="ECO:0000256" key="1">
    <source>
        <dbReference type="SAM" id="MobiDB-lite"/>
    </source>
</evidence>
<keyword evidence="3" id="KW-1185">Reference proteome</keyword>
<dbReference type="AlphaFoldDB" id="A0A368XJX8"/>
<dbReference type="Proteomes" id="UP000252884">
    <property type="component" value="Unassembled WGS sequence"/>
</dbReference>
<feature type="region of interest" description="Disordered" evidence="1">
    <location>
        <begin position="86"/>
        <end position="109"/>
    </location>
</feature>
<evidence type="ECO:0008006" key="4">
    <source>
        <dbReference type="Google" id="ProtNLM"/>
    </source>
</evidence>
<protein>
    <recommendedName>
        <fullName evidence="4">DUF2946 family protein</fullName>
    </recommendedName>
</protein>
<dbReference type="OrthoDB" id="8853762at2"/>
<sequence>MAHPIRLLLLRLLLVAVLFNTAIGVPLHALEHLREASSGERLAEAQDEPPEAHAACAWCISYAGLAHALDAAPPWHCAPMAHRRATQPAATIPPGAERWPFRARDPPQA</sequence>
<evidence type="ECO:0000313" key="3">
    <source>
        <dbReference type="Proteomes" id="UP000252884"/>
    </source>
</evidence>
<feature type="compositionally biased region" description="Basic and acidic residues" evidence="1">
    <location>
        <begin position="99"/>
        <end position="109"/>
    </location>
</feature>
<gene>
    <name evidence="2" type="ORF">DES41_10951</name>
</gene>
<accession>A0A368XJX8</accession>
<reference evidence="2 3" key="1">
    <citation type="submission" date="2018-07" db="EMBL/GenBank/DDBJ databases">
        <title>Genomic Encyclopedia of Type Strains, Phase IV (KMG-IV): sequencing the most valuable type-strain genomes for metagenomic binning, comparative biology and taxonomic classification.</title>
        <authorList>
            <person name="Goeker M."/>
        </authorList>
    </citation>
    <scope>NUCLEOTIDE SEQUENCE [LARGE SCALE GENOMIC DNA]</scope>
    <source>
        <strain evidence="2 3">DSM 21634</strain>
    </source>
</reference>
<proteinExistence type="predicted"/>
<organism evidence="2 3">
    <name type="scientific">Pseudorhodoferax soli</name>
    <dbReference type="NCBI Taxonomy" id="545864"/>
    <lineage>
        <taxon>Bacteria</taxon>
        <taxon>Pseudomonadati</taxon>
        <taxon>Pseudomonadota</taxon>
        <taxon>Betaproteobacteria</taxon>
        <taxon>Burkholderiales</taxon>
        <taxon>Comamonadaceae</taxon>
    </lineage>
</organism>
<name>A0A368XJX8_9BURK</name>
<dbReference type="EMBL" id="QPJK01000009">
    <property type="protein sequence ID" value="RCW67328.1"/>
    <property type="molecule type" value="Genomic_DNA"/>
</dbReference>
<comment type="caution">
    <text evidence="2">The sequence shown here is derived from an EMBL/GenBank/DDBJ whole genome shotgun (WGS) entry which is preliminary data.</text>
</comment>